<sequence length="603" mass="69489">MAHQSFKNRNYCLSSESELEETIDEDEMSLGVRKRSSFPASRTHDSSYLETFSIHGSASESSGVTTDAHFDSHPLLNSLVAYNVMTYLPRKDLLRCRLVCTAWDTEACRLLRKVLLLEFQDICHISKFKRLMDDNLVRKPNREVPFAKIYLRSTFRLGHDIAQDFFKTHGHFIKQLQIAKVGCDCGANFFQKLLFYQTTNITSLDLQIISSPIRLSPVSEYPKYLRIKTPKRLSSKWRLPNLKQLHLRHQLFLERPRFIDDLLEAVINLEVLKTDEASPLFCQNVFVPRVLSSRNRWNKLKRLLVGDMLYFTNAQMIKFAEMKFHLEFLPLNFNILVPSLECVDVKNLKVLLVSLQDHLKKLELFNHRPDLPVDLRTFPHMKKLESLKVTNIKFPFVSLQELPNLKLLSVVHEDTSMKNSIFSLKIPPHPVLNSVGLCPMVALNLSHLRDWMAYWDLNAKTYVNELANAFPSLRTLSINGNDSVLKNIYEKMPMLETLTIHGPITDEGITGISLELCQRMHSDQDYGLMDSDDLDQLRFIGDLKKIRKITIVSMGNRSLLTEVSVFLGFVCCADLITLDIGNRELVELWKAEVERLRGSSKTS</sequence>
<dbReference type="InterPro" id="IPR001810">
    <property type="entry name" value="F-box_dom"/>
</dbReference>
<keyword evidence="3" id="KW-1185">Reference proteome</keyword>
<dbReference type="InterPro" id="IPR036047">
    <property type="entry name" value="F-box-like_dom_sf"/>
</dbReference>
<name>A0ABP1S2B5_9HEXA</name>
<dbReference type="Gene3D" id="3.80.10.10">
    <property type="entry name" value="Ribonuclease Inhibitor"/>
    <property type="match status" value="1"/>
</dbReference>
<accession>A0ABP1S2B5</accession>
<protein>
    <recommendedName>
        <fullName evidence="1">F-box domain-containing protein</fullName>
    </recommendedName>
</protein>
<dbReference type="Pfam" id="PF00646">
    <property type="entry name" value="F-box"/>
    <property type="match status" value="1"/>
</dbReference>
<gene>
    <name evidence="2" type="ORF">ODALV1_LOCUS28979</name>
</gene>
<organism evidence="2 3">
    <name type="scientific">Orchesella dallaii</name>
    <dbReference type="NCBI Taxonomy" id="48710"/>
    <lineage>
        <taxon>Eukaryota</taxon>
        <taxon>Metazoa</taxon>
        <taxon>Ecdysozoa</taxon>
        <taxon>Arthropoda</taxon>
        <taxon>Hexapoda</taxon>
        <taxon>Collembola</taxon>
        <taxon>Entomobryomorpha</taxon>
        <taxon>Entomobryoidea</taxon>
        <taxon>Orchesellidae</taxon>
        <taxon>Orchesellinae</taxon>
        <taxon>Orchesella</taxon>
    </lineage>
</organism>
<evidence type="ECO:0000313" key="2">
    <source>
        <dbReference type="EMBL" id="CAL8142218.1"/>
    </source>
</evidence>
<dbReference type="SUPFAM" id="SSF52047">
    <property type="entry name" value="RNI-like"/>
    <property type="match status" value="1"/>
</dbReference>
<dbReference type="EMBL" id="CAXLJM020000148">
    <property type="protein sequence ID" value="CAL8142218.1"/>
    <property type="molecule type" value="Genomic_DNA"/>
</dbReference>
<feature type="domain" description="F-box" evidence="1">
    <location>
        <begin position="81"/>
        <end position="103"/>
    </location>
</feature>
<proteinExistence type="predicted"/>
<comment type="caution">
    <text evidence="2">The sequence shown here is derived from an EMBL/GenBank/DDBJ whole genome shotgun (WGS) entry which is preliminary data.</text>
</comment>
<reference evidence="2 3" key="1">
    <citation type="submission" date="2024-08" db="EMBL/GenBank/DDBJ databases">
        <authorList>
            <person name="Cucini C."/>
            <person name="Frati F."/>
        </authorList>
    </citation>
    <scope>NUCLEOTIDE SEQUENCE [LARGE SCALE GENOMIC DNA]</scope>
</reference>
<evidence type="ECO:0000313" key="3">
    <source>
        <dbReference type="Proteomes" id="UP001642540"/>
    </source>
</evidence>
<evidence type="ECO:0000259" key="1">
    <source>
        <dbReference type="Pfam" id="PF00646"/>
    </source>
</evidence>
<dbReference type="SUPFAM" id="SSF81383">
    <property type="entry name" value="F-box domain"/>
    <property type="match status" value="1"/>
</dbReference>
<dbReference type="Proteomes" id="UP001642540">
    <property type="component" value="Unassembled WGS sequence"/>
</dbReference>
<dbReference type="InterPro" id="IPR032675">
    <property type="entry name" value="LRR_dom_sf"/>
</dbReference>